<evidence type="ECO:0000313" key="8">
    <source>
        <dbReference type="Proteomes" id="UP000182360"/>
    </source>
</evidence>
<evidence type="ECO:0000256" key="5">
    <source>
        <dbReference type="ARBA" id="ARBA00023014"/>
    </source>
</evidence>
<dbReference type="Gene3D" id="3.20.20.70">
    <property type="entry name" value="Aldolase class I"/>
    <property type="match status" value="1"/>
</dbReference>
<dbReference type="NCBIfam" id="TIGR04038">
    <property type="entry name" value="tatD_link_rSAM"/>
    <property type="match status" value="1"/>
</dbReference>
<dbReference type="InterPro" id="IPR013785">
    <property type="entry name" value="Aldolase_TIM"/>
</dbReference>
<dbReference type="GO" id="GO:0046872">
    <property type="term" value="F:metal ion binding"/>
    <property type="evidence" value="ECO:0007669"/>
    <property type="project" value="UniProtKB-KW"/>
</dbReference>
<dbReference type="InterPro" id="IPR058240">
    <property type="entry name" value="rSAM_sf"/>
</dbReference>
<dbReference type="Pfam" id="PF04055">
    <property type="entry name" value="Radical_SAM"/>
    <property type="match status" value="1"/>
</dbReference>
<evidence type="ECO:0000256" key="3">
    <source>
        <dbReference type="ARBA" id="ARBA00022723"/>
    </source>
</evidence>
<keyword evidence="4" id="KW-0408">Iron</keyword>
<dbReference type="AlphaFoldDB" id="A0A1H9EEI9"/>
<comment type="cofactor">
    <cofactor evidence="1">
        <name>[4Fe-4S] cluster</name>
        <dbReference type="ChEBI" id="CHEBI:49883"/>
    </cofactor>
</comment>
<dbReference type="STRING" id="163.SAMN04487775_101381"/>
<organism evidence="7 8">
    <name type="scientific">Treponema bryantii</name>
    <dbReference type="NCBI Taxonomy" id="163"/>
    <lineage>
        <taxon>Bacteria</taxon>
        <taxon>Pseudomonadati</taxon>
        <taxon>Spirochaetota</taxon>
        <taxon>Spirochaetia</taxon>
        <taxon>Spirochaetales</taxon>
        <taxon>Treponemataceae</taxon>
        <taxon>Treponema</taxon>
    </lineage>
</organism>
<dbReference type="SFLD" id="SFLDS00029">
    <property type="entry name" value="Radical_SAM"/>
    <property type="match status" value="1"/>
</dbReference>
<keyword evidence="8" id="KW-1185">Reference proteome</keyword>
<sequence length="212" mass="23672">MKKSMTIIYPEYNGLYINLTNRCPCACTFCIRQKVSGAEFDNVDTLWLEHEPTAAEVIAAIKEEAKLERFKNYKEFVFCGYGEPTEALDVLLEVAAFLKANYSLPVRINTNGLADLINKKPVAPLLAGKIDALSISLNSSNPEIYEKTVRPVFKGKAFPAMLAFAEQAKNFVPKVVLSTVATTISKEDEEECSRLCERLGVTHRIRKFVAVN</sequence>
<evidence type="ECO:0000256" key="4">
    <source>
        <dbReference type="ARBA" id="ARBA00023004"/>
    </source>
</evidence>
<dbReference type="PANTHER" id="PTHR11228">
    <property type="entry name" value="RADICAL SAM DOMAIN PROTEIN"/>
    <property type="match status" value="1"/>
</dbReference>
<evidence type="ECO:0000313" key="7">
    <source>
        <dbReference type="EMBL" id="SEQ23977.1"/>
    </source>
</evidence>
<dbReference type="Proteomes" id="UP000182360">
    <property type="component" value="Unassembled WGS sequence"/>
</dbReference>
<dbReference type="InterPro" id="IPR023821">
    <property type="entry name" value="rSAM_TatD-assoc"/>
</dbReference>
<keyword evidence="5" id="KW-0411">Iron-sulfur</keyword>
<dbReference type="GO" id="GO:0051536">
    <property type="term" value="F:iron-sulfur cluster binding"/>
    <property type="evidence" value="ECO:0007669"/>
    <property type="project" value="UniProtKB-KW"/>
</dbReference>
<dbReference type="InterPro" id="IPR007197">
    <property type="entry name" value="rSAM"/>
</dbReference>
<keyword evidence="2" id="KW-0949">S-adenosyl-L-methionine</keyword>
<dbReference type="SUPFAM" id="SSF102114">
    <property type="entry name" value="Radical SAM enzymes"/>
    <property type="match status" value="1"/>
</dbReference>
<feature type="domain" description="Radical SAM core" evidence="6">
    <location>
        <begin position="9"/>
        <end position="212"/>
    </location>
</feature>
<proteinExistence type="predicted"/>
<dbReference type="CDD" id="cd01335">
    <property type="entry name" value="Radical_SAM"/>
    <property type="match status" value="1"/>
</dbReference>
<accession>A0A1H9EEI9</accession>
<evidence type="ECO:0000259" key="6">
    <source>
        <dbReference type="PROSITE" id="PS51918"/>
    </source>
</evidence>
<keyword evidence="3" id="KW-0479">Metal-binding</keyword>
<protein>
    <submittedName>
        <fullName evidence="7">Radical SAM protein, TatD family-associated</fullName>
    </submittedName>
</protein>
<gene>
    <name evidence="7" type="ORF">SAMN04487977_103129</name>
</gene>
<evidence type="ECO:0000256" key="2">
    <source>
        <dbReference type="ARBA" id="ARBA00022691"/>
    </source>
</evidence>
<dbReference type="GO" id="GO:0003824">
    <property type="term" value="F:catalytic activity"/>
    <property type="evidence" value="ECO:0007669"/>
    <property type="project" value="InterPro"/>
</dbReference>
<dbReference type="EMBL" id="FOFU01000003">
    <property type="protein sequence ID" value="SEQ23977.1"/>
    <property type="molecule type" value="Genomic_DNA"/>
</dbReference>
<dbReference type="PROSITE" id="PS51918">
    <property type="entry name" value="RADICAL_SAM"/>
    <property type="match status" value="1"/>
</dbReference>
<dbReference type="RefSeq" id="WP_083379771.1">
    <property type="nucleotide sequence ID" value="NZ_FOFU01000003.1"/>
</dbReference>
<dbReference type="SFLD" id="SFLDG01111">
    <property type="entry name" value="Uncharacterised_Radical_SAM_Su"/>
    <property type="match status" value="1"/>
</dbReference>
<reference evidence="7 8" key="1">
    <citation type="submission" date="2016-10" db="EMBL/GenBank/DDBJ databases">
        <authorList>
            <person name="de Groot N.N."/>
        </authorList>
    </citation>
    <scope>NUCLEOTIDE SEQUENCE [LARGE SCALE GENOMIC DNA]</scope>
    <source>
        <strain evidence="7 8">B25</strain>
    </source>
</reference>
<name>A0A1H9EEI9_9SPIR</name>
<evidence type="ECO:0000256" key="1">
    <source>
        <dbReference type="ARBA" id="ARBA00001966"/>
    </source>
</evidence>
<dbReference type="PANTHER" id="PTHR11228:SF34">
    <property type="entry name" value="TUNGSTEN-CONTAINING ALDEHYDE FERREDOXIN OXIDOREDUCTASE COFACTOR MODIFYING PROTEIN"/>
    <property type="match status" value="1"/>
</dbReference>
<dbReference type="InterPro" id="IPR050377">
    <property type="entry name" value="Radical_SAM_PqqE_MftC-like"/>
</dbReference>